<name>A0A1E5RQS9_HANUV</name>
<keyword evidence="9" id="KW-0833">Ubl conjugation pathway</keyword>
<dbReference type="Pfam" id="PF12906">
    <property type="entry name" value="RINGv"/>
    <property type="match status" value="1"/>
</dbReference>
<dbReference type="AlphaFoldDB" id="A0A1E5RQS9"/>
<dbReference type="EMBL" id="LPNN01000004">
    <property type="protein sequence ID" value="OEJ89251.1"/>
    <property type="molecule type" value="Genomic_DNA"/>
</dbReference>
<dbReference type="CDD" id="cd16495">
    <property type="entry name" value="RING_CH-C4HC3_MARCH"/>
    <property type="match status" value="1"/>
</dbReference>
<keyword evidence="10" id="KW-0862">Zinc</keyword>
<evidence type="ECO:0000256" key="11">
    <source>
        <dbReference type="ARBA" id="ARBA00022989"/>
    </source>
</evidence>
<comment type="subcellular location">
    <subcellularLocation>
        <location evidence="2">Membrane</location>
        <topology evidence="2">Multi-pass membrane protein</topology>
    </subcellularLocation>
</comment>
<dbReference type="InterPro" id="IPR013083">
    <property type="entry name" value="Znf_RING/FYVE/PHD"/>
</dbReference>
<evidence type="ECO:0000313" key="15">
    <source>
        <dbReference type="EMBL" id="OEJ89251.1"/>
    </source>
</evidence>
<feature type="transmembrane region" description="Helical" evidence="13">
    <location>
        <begin position="295"/>
        <end position="311"/>
    </location>
</feature>
<evidence type="ECO:0000256" key="2">
    <source>
        <dbReference type="ARBA" id="ARBA00004141"/>
    </source>
</evidence>
<keyword evidence="16" id="KW-1185">Reference proteome</keyword>
<evidence type="ECO:0000256" key="3">
    <source>
        <dbReference type="ARBA" id="ARBA00004906"/>
    </source>
</evidence>
<evidence type="ECO:0000256" key="1">
    <source>
        <dbReference type="ARBA" id="ARBA00000900"/>
    </source>
</evidence>
<keyword evidence="7" id="KW-0479">Metal-binding</keyword>
<comment type="caution">
    <text evidence="15">The sequence shown here is derived from an EMBL/GenBank/DDBJ whole genome shotgun (WGS) entry which is preliminary data.</text>
</comment>
<evidence type="ECO:0000256" key="9">
    <source>
        <dbReference type="ARBA" id="ARBA00022786"/>
    </source>
</evidence>
<feature type="transmembrane region" description="Helical" evidence="13">
    <location>
        <begin position="251"/>
        <end position="275"/>
    </location>
</feature>
<feature type="transmembrane region" description="Helical" evidence="13">
    <location>
        <begin position="886"/>
        <end position="904"/>
    </location>
</feature>
<evidence type="ECO:0000256" key="8">
    <source>
        <dbReference type="ARBA" id="ARBA00022771"/>
    </source>
</evidence>
<feature type="transmembrane region" description="Helical" evidence="13">
    <location>
        <begin position="769"/>
        <end position="792"/>
    </location>
</feature>
<protein>
    <recommendedName>
        <fullName evidence="4">RING-type E3 ubiquitin transferase</fullName>
        <ecNumber evidence="4">2.3.2.27</ecNumber>
    </recommendedName>
</protein>
<evidence type="ECO:0000256" key="7">
    <source>
        <dbReference type="ARBA" id="ARBA00022723"/>
    </source>
</evidence>
<dbReference type="SMART" id="SM00744">
    <property type="entry name" value="RINGv"/>
    <property type="match status" value="1"/>
</dbReference>
<evidence type="ECO:0000313" key="16">
    <source>
        <dbReference type="Proteomes" id="UP000095358"/>
    </source>
</evidence>
<dbReference type="PANTHER" id="PTHR13145:SF0">
    <property type="entry name" value="E3 UBIQUITIN-PROTEIN LIGASE MARCHF6"/>
    <property type="match status" value="1"/>
</dbReference>
<dbReference type="STRING" id="29833.A0A1E5RQS9"/>
<keyword evidence="11 13" id="KW-1133">Transmembrane helix</keyword>
<reference evidence="16" key="1">
    <citation type="journal article" date="2016" name="Genome Announc.">
        <title>Genome sequences of three species of Hanseniaspora isolated from spontaneous wine fermentations.</title>
        <authorList>
            <person name="Sternes P.R."/>
            <person name="Lee D."/>
            <person name="Kutyna D.R."/>
            <person name="Borneman A.R."/>
        </authorList>
    </citation>
    <scope>NUCLEOTIDE SEQUENCE [LARGE SCALE GENOMIC DNA]</scope>
    <source>
        <strain evidence="16">AWRI3580</strain>
    </source>
</reference>
<dbReference type="GO" id="GO:0061630">
    <property type="term" value="F:ubiquitin protein ligase activity"/>
    <property type="evidence" value="ECO:0007669"/>
    <property type="project" value="UniProtKB-EC"/>
</dbReference>
<dbReference type="PROSITE" id="PS51292">
    <property type="entry name" value="ZF_RING_CH"/>
    <property type="match status" value="1"/>
</dbReference>
<feature type="transmembrane region" description="Helical" evidence="13">
    <location>
        <begin position="438"/>
        <end position="458"/>
    </location>
</feature>
<dbReference type="EC" id="2.3.2.27" evidence="4"/>
<comment type="pathway">
    <text evidence="3">Protein modification; protein ubiquitination.</text>
</comment>
<dbReference type="GO" id="GO:0008270">
    <property type="term" value="F:zinc ion binding"/>
    <property type="evidence" value="ECO:0007669"/>
    <property type="project" value="UniProtKB-KW"/>
</dbReference>
<evidence type="ECO:0000256" key="13">
    <source>
        <dbReference type="SAM" id="Phobius"/>
    </source>
</evidence>
<dbReference type="GO" id="GO:0005789">
    <property type="term" value="C:endoplasmic reticulum membrane"/>
    <property type="evidence" value="ECO:0007669"/>
    <property type="project" value="TreeGrafter"/>
</dbReference>
<evidence type="ECO:0000256" key="12">
    <source>
        <dbReference type="ARBA" id="ARBA00023136"/>
    </source>
</evidence>
<feature type="transmembrane region" description="Helical" evidence="13">
    <location>
        <begin position="829"/>
        <end position="849"/>
    </location>
</feature>
<accession>A0A1E5RQS9</accession>
<dbReference type="SUPFAM" id="SSF57850">
    <property type="entry name" value="RING/U-box"/>
    <property type="match status" value="1"/>
</dbReference>
<proteinExistence type="predicted"/>
<keyword evidence="8" id="KW-0863">Zinc-finger</keyword>
<feature type="transmembrane region" description="Helical" evidence="13">
    <location>
        <begin position="653"/>
        <end position="674"/>
    </location>
</feature>
<feature type="transmembrane region" description="Helical" evidence="13">
    <location>
        <begin position="105"/>
        <end position="130"/>
    </location>
</feature>
<dbReference type="VEuPathDB" id="FungiDB:AWRI3580_g2091"/>
<feature type="domain" description="RING-CH-type" evidence="14">
    <location>
        <begin position="4"/>
        <end position="72"/>
    </location>
</feature>
<evidence type="ECO:0000256" key="6">
    <source>
        <dbReference type="ARBA" id="ARBA00022692"/>
    </source>
</evidence>
<evidence type="ECO:0000256" key="5">
    <source>
        <dbReference type="ARBA" id="ARBA00022679"/>
    </source>
</evidence>
<comment type="catalytic activity">
    <reaction evidence="1">
        <text>S-ubiquitinyl-[E2 ubiquitin-conjugating enzyme]-L-cysteine + [acceptor protein]-L-lysine = [E2 ubiquitin-conjugating enzyme]-L-cysteine + N(6)-ubiquitinyl-[acceptor protein]-L-lysine.</text>
        <dbReference type="EC" id="2.3.2.27"/>
    </reaction>
</comment>
<dbReference type="PANTHER" id="PTHR13145">
    <property type="entry name" value="SSM4 PROTEIN"/>
    <property type="match status" value="1"/>
</dbReference>
<sequence>MDSSNNQNSKTCRICQEDENESSEVLYKPCKCNSHVHKNCLFEWIKTKIKSDVIDYQNDLQCEVCLSKIKYTHTSEGTNEDFSNLKLVKDMANFFFKRNVTVFKVIFSVIMLVFVPIAVFFILYVLYSYIINEKRSCYAYSRFPFTHMSTSDLDDEFSLNIASLQKKCLVWKNYDYFPTENSMLLRTFGIELFSSLSFLPFFAKEFSKDANQTVFYKMYQYQYGSEKANTELELINHRIEEVEKKTKKQYVLAYLITIFIFVPVFFLCLVSAEFIPRYILNTKYDQNGNKNEGYYPLYFIFVSSSILYLSIKMRQYKDRPISYDTFIFQQFLKLFIEFEIQQVCLQGLSRAAVEIFHIEKYFDWENSNITQFFTPNILAEFTSLVLNSLTFLGKNIFRNGSLYRFPSSSYTENNMKKIKAALFRSFPRIIFESIIDSMLLVLTYFGIGGFGIIAAAYFKPEIFPFNIPKENSRFHLFKKAFLFIVSKQFEILTENFYIPVFQKLGSLFRLSNYLFDYDRPFERGIVIYRKTVKDTDGDRKHARDTNSLLLKEPCVSEQEAIHRLEKGNQKIMAYLVQSGYDAKVPNADSIYDFSNDWFKPLNNSGDVIVKAEAEDENSIPEENEINLSILEHSLANYDSYDTCFLPSNFKLRLYAYFFLISLIQNVVVFIYIVAGYNLGRKIYHIVEAEQEFNTITARSSKLDSNGKFQFHENFSWDIKAPIVAVLPKIALGSSALCAIIKVASNKARGSTFFTKDLIKNVKKQISLKLLPHLIFFYGMLSAVLAVFSITYSYKTLCLFWNAIVHDSSYLTGQKSFLIFIYRMFWEPEILLWLVPFLFVILFHIIYSITGIDEVDNGSSSEMWKTLFVNIVCRDFKVWFNFWGKPFMYQMTMVIVYSIIHSIYYNDEISLLKVRSLQDLNYSLYYMQLYLLLDGRRPLSILYKLTFLGPIATKVVKLISSVLKAKWNKWKLITLENKLVEEDIVILNDE</sequence>
<evidence type="ECO:0000256" key="4">
    <source>
        <dbReference type="ARBA" id="ARBA00012483"/>
    </source>
</evidence>
<dbReference type="Proteomes" id="UP000095358">
    <property type="component" value="Unassembled WGS sequence"/>
</dbReference>
<gene>
    <name evidence="15" type="ORF">AWRI3580_g2091</name>
</gene>
<dbReference type="OrthoDB" id="3972902at2759"/>
<evidence type="ECO:0000259" key="14">
    <source>
        <dbReference type="PROSITE" id="PS51292"/>
    </source>
</evidence>
<dbReference type="GO" id="GO:0036503">
    <property type="term" value="P:ERAD pathway"/>
    <property type="evidence" value="ECO:0007669"/>
    <property type="project" value="TreeGrafter"/>
</dbReference>
<keyword evidence="5" id="KW-0808">Transferase</keyword>
<dbReference type="InterPro" id="IPR011016">
    <property type="entry name" value="Znf_RING-CH"/>
</dbReference>
<dbReference type="Gene3D" id="3.30.40.10">
    <property type="entry name" value="Zinc/RING finger domain, C3HC4 (zinc finger)"/>
    <property type="match status" value="1"/>
</dbReference>
<organism evidence="15 16">
    <name type="scientific">Hanseniaspora uvarum</name>
    <name type="common">Yeast</name>
    <name type="synonym">Kloeckera apiculata</name>
    <dbReference type="NCBI Taxonomy" id="29833"/>
    <lineage>
        <taxon>Eukaryota</taxon>
        <taxon>Fungi</taxon>
        <taxon>Dikarya</taxon>
        <taxon>Ascomycota</taxon>
        <taxon>Saccharomycotina</taxon>
        <taxon>Saccharomycetes</taxon>
        <taxon>Saccharomycodales</taxon>
        <taxon>Saccharomycodaceae</taxon>
        <taxon>Hanseniaspora</taxon>
    </lineage>
</organism>
<evidence type="ECO:0000256" key="10">
    <source>
        <dbReference type="ARBA" id="ARBA00022833"/>
    </source>
</evidence>
<keyword evidence="12 13" id="KW-0472">Membrane</keyword>
<keyword evidence="6 13" id="KW-0812">Transmembrane</keyword>